<dbReference type="SUPFAM" id="SSF52467">
    <property type="entry name" value="DHS-like NAD/FAD-binding domain"/>
    <property type="match status" value="1"/>
</dbReference>
<dbReference type="GO" id="GO:0003984">
    <property type="term" value="F:acetolactate synthase activity"/>
    <property type="evidence" value="ECO:0007669"/>
    <property type="project" value="TreeGrafter"/>
</dbReference>
<comment type="caution">
    <text evidence="6">The sequence shown here is derived from an EMBL/GenBank/DDBJ whole genome shotgun (WGS) entry which is preliminary data.</text>
</comment>
<evidence type="ECO:0000313" key="7">
    <source>
        <dbReference type="Proteomes" id="UP000292445"/>
    </source>
</evidence>
<evidence type="ECO:0000256" key="2">
    <source>
        <dbReference type="ARBA" id="ARBA00023052"/>
    </source>
</evidence>
<reference evidence="6 7" key="1">
    <citation type="submission" date="2019-02" db="EMBL/GenBank/DDBJ databases">
        <title>Genomic Encyclopedia of Type Strains, Phase IV (KMG-IV): sequencing the most valuable type-strain genomes for metagenomic binning, comparative biology and taxonomic classification.</title>
        <authorList>
            <person name="Goeker M."/>
        </authorList>
    </citation>
    <scope>NUCLEOTIDE SEQUENCE [LARGE SCALE GENOMIC DNA]</scope>
    <source>
        <strain evidence="6 7">K24</strain>
    </source>
</reference>
<dbReference type="Proteomes" id="UP000292445">
    <property type="component" value="Unassembled WGS sequence"/>
</dbReference>
<sequence length="577" mass="62383">MQHTLTDDTRATAGLLLEGLTEIGIDYLFCNMGTDHAPIIEELARLRERGEKAPQVIRCPHENTAVHMAAGYALVTGRGQGVLVHVDVGTANASMAMHNLFRSRLPVLLMAGKAPFTAAGELPGTRDNYVHYIQEPFDQGSLVRPFVKWEWTLPSGIVVKEALRRAQAFMQSEPQGPVYLMLPRETLAEPWPVDRIKSYPEAQFGAIAPAGADPRQLDAVADRLLAAERPILITSFGGRNRRTSAAIERLASLAGIRVFESNPVNNISHEGPNFCGFQPGGAIPDADVGLMVDTDVPWFSRDIQPHARAFWAQIDVDTLKTASPMWSFPANARIQGDSARILEQLAQALEEKSTPAFASAVEDRNARIAAENERRRRKARDKAADPGAPGRINPHFLFAELDRRLRPQDIVFNEAVRNSPALAEQLTRPLPGTLVRVGGGGLGASGAMALGARLADPDLMAIQVVGDGSLYFNIPSSVLAVSGFYGLPILVVVVDNAGWSAVKESTLRVYPDGSARRQDAYEAELPGNADFAKLGEAFGAYGELVDDPAQVGAALDRCIHAVRAGRSAVLHAKVVRI</sequence>
<organism evidence="6 7">
    <name type="scientific">Pigmentiphaga kullae</name>
    <dbReference type="NCBI Taxonomy" id="151784"/>
    <lineage>
        <taxon>Bacteria</taxon>
        <taxon>Pseudomonadati</taxon>
        <taxon>Pseudomonadota</taxon>
        <taxon>Betaproteobacteria</taxon>
        <taxon>Burkholderiales</taxon>
        <taxon>Alcaligenaceae</taxon>
        <taxon>Pigmentiphaga</taxon>
    </lineage>
</organism>
<dbReference type="CDD" id="cd07035">
    <property type="entry name" value="TPP_PYR_POX_like"/>
    <property type="match status" value="1"/>
</dbReference>
<dbReference type="Pfam" id="PF02776">
    <property type="entry name" value="TPP_enzyme_N"/>
    <property type="match status" value="1"/>
</dbReference>
<dbReference type="NCBIfam" id="NF006203">
    <property type="entry name" value="PRK08327.1"/>
    <property type="match status" value="1"/>
</dbReference>
<dbReference type="InterPro" id="IPR029035">
    <property type="entry name" value="DHS-like_NAD/FAD-binding_dom"/>
</dbReference>
<dbReference type="AlphaFoldDB" id="A0A4Q7NK90"/>
<protein>
    <submittedName>
        <fullName evidence="6">Acetolactate synthase-1/2/3 large subunit</fullName>
    </submittedName>
</protein>
<dbReference type="PANTHER" id="PTHR18968">
    <property type="entry name" value="THIAMINE PYROPHOSPHATE ENZYMES"/>
    <property type="match status" value="1"/>
</dbReference>
<dbReference type="InterPro" id="IPR045229">
    <property type="entry name" value="TPP_enz"/>
</dbReference>
<keyword evidence="7" id="KW-1185">Reference proteome</keyword>
<dbReference type="GO" id="GO:0009097">
    <property type="term" value="P:isoleucine biosynthetic process"/>
    <property type="evidence" value="ECO:0007669"/>
    <property type="project" value="TreeGrafter"/>
</dbReference>
<feature type="domain" description="Thiamine pyrophosphate enzyme TPP-binding" evidence="4">
    <location>
        <begin position="434"/>
        <end position="570"/>
    </location>
</feature>
<dbReference type="InterPro" id="IPR011766">
    <property type="entry name" value="TPP_enzyme_TPP-bd"/>
</dbReference>
<dbReference type="EMBL" id="SGXC01000001">
    <property type="protein sequence ID" value="RZS85514.1"/>
    <property type="molecule type" value="Genomic_DNA"/>
</dbReference>
<dbReference type="GO" id="GO:0009099">
    <property type="term" value="P:L-valine biosynthetic process"/>
    <property type="evidence" value="ECO:0007669"/>
    <property type="project" value="TreeGrafter"/>
</dbReference>
<keyword evidence="2" id="KW-0786">Thiamine pyrophosphate</keyword>
<dbReference type="InterPro" id="IPR000399">
    <property type="entry name" value="TPP-bd_CS"/>
</dbReference>
<feature type="domain" description="Thiamine pyrophosphate enzyme N-terminal TPP-binding" evidence="5">
    <location>
        <begin position="13"/>
        <end position="140"/>
    </location>
</feature>
<dbReference type="GO" id="GO:0005948">
    <property type="term" value="C:acetolactate synthase complex"/>
    <property type="evidence" value="ECO:0007669"/>
    <property type="project" value="TreeGrafter"/>
</dbReference>
<gene>
    <name evidence="6" type="ORF">EV675_1543</name>
</gene>
<proteinExistence type="inferred from homology"/>
<evidence type="ECO:0000259" key="5">
    <source>
        <dbReference type="Pfam" id="PF02776"/>
    </source>
</evidence>
<comment type="similarity">
    <text evidence="1">Belongs to the TPP enzyme family.</text>
</comment>
<dbReference type="GO" id="GO:0030976">
    <property type="term" value="F:thiamine pyrophosphate binding"/>
    <property type="evidence" value="ECO:0007669"/>
    <property type="project" value="InterPro"/>
</dbReference>
<dbReference type="InterPro" id="IPR029061">
    <property type="entry name" value="THDP-binding"/>
</dbReference>
<dbReference type="Gene3D" id="3.40.50.970">
    <property type="match status" value="2"/>
</dbReference>
<dbReference type="GO" id="GO:0000287">
    <property type="term" value="F:magnesium ion binding"/>
    <property type="evidence" value="ECO:0007669"/>
    <property type="project" value="InterPro"/>
</dbReference>
<dbReference type="Gene3D" id="3.40.50.1220">
    <property type="entry name" value="TPP-binding domain"/>
    <property type="match status" value="1"/>
</dbReference>
<dbReference type="PANTHER" id="PTHR18968:SF164">
    <property type="entry name" value="PYRUVATE DECARBOXYLASE"/>
    <property type="match status" value="1"/>
</dbReference>
<dbReference type="Pfam" id="PF02775">
    <property type="entry name" value="TPP_enzyme_C"/>
    <property type="match status" value="1"/>
</dbReference>
<name>A0A4Q7NK90_9BURK</name>
<dbReference type="InterPro" id="IPR012001">
    <property type="entry name" value="Thiamin_PyroP_enz_TPP-bd_dom"/>
</dbReference>
<accession>A0A4Q7NK90</accession>
<dbReference type="GO" id="GO:0050660">
    <property type="term" value="F:flavin adenine dinucleotide binding"/>
    <property type="evidence" value="ECO:0007669"/>
    <property type="project" value="TreeGrafter"/>
</dbReference>
<dbReference type="SUPFAM" id="SSF52518">
    <property type="entry name" value="Thiamin diphosphate-binding fold (THDP-binding)"/>
    <property type="match status" value="2"/>
</dbReference>
<evidence type="ECO:0000256" key="1">
    <source>
        <dbReference type="ARBA" id="ARBA00007812"/>
    </source>
</evidence>
<evidence type="ECO:0000256" key="3">
    <source>
        <dbReference type="SAM" id="MobiDB-lite"/>
    </source>
</evidence>
<dbReference type="RefSeq" id="WP_130356721.1">
    <property type="nucleotide sequence ID" value="NZ_SGXC01000001.1"/>
</dbReference>
<feature type="region of interest" description="Disordered" evidence="3">
    <location>
        <begin position="368"/>
        <end position="390"/>
    </location>
</feature>
<dbReference type="PROSITE" id="PS00187">
    <property type="entry name" value="TPP_ENZYMES"/>
    <property type="match status" value="1"/>
</dbReference>
<dbReference type="OrthoDB" id="2254214at2"/>
<evidence type="ECO:0000313" key="6">
    <source>
        <dbReference type="EMBL" id="RZS85514.1"/>
    </source>
</evidence>
<evidence type="ECO:0000259" key="4">
    <source>
        <dbReference type="Pfam" id="PF02775"/>
    </source>
</evidence>